<keyword evidence="2" id="KW-0678">Repressor</keyword>
<proteinExistence type="inferred from homology"/>
<comment type="function">
    <text evidence="2">Functions as a ribosomal silencing factor. Interacts with ribosomal protein uL14 (rplN), blocking formation of intersubunit bridge B8. Prevents association of the 30S and 50S ribosomal subunits and the formation of functional ribosomes, thus repressing translation.</text>
</comment>
<dbReference type="EMBL" id="JBFWIC010000040">
    <property type="protein sequence ID" value="MEZ0476572.1"/>
    <property type="molecule type" value="Genomic_DNA"/>
</dbReference>
<comment type="subcellular location">
    <subcellularLocation>
        <location evidence="2">Cytoplasm</location>
    </subcellularLocation>
</comment>
<dbReference type="HAMAP" id="MF_01477">
    <property type="entry name" value="Iojap_RsfS"/>
    <property type="match status" value="1"/>
</dbReference>
<dbReference type="PANTHER" id="PTHR21043:SF0">
    <property type="entry name" value="MITOCHONDRIAL ASSEMBLY OF RIBOSOMAL LARGE SUBUNIT PROTEIN 1"/>
    <property type="match status" value="1"/>
</dbReference>
<comment type="caution">
    <text evidence="3">The sequence shown here is derived from an EMBL/GenBank/DDBJ whole genome shotgun (WGS) entry which is preliminary data.</text>
</comment>
<dbReference type="SUPFAM" id="SSF81301">
    <property type="entry name" value="Nucleotidyltransferase"/>
    <property type="match status" value="1"/>
</dbReference>
<dbReference type="RefSeq" id="WP_370564840.1">
    <property type="nucleotide sequence ID" value="NZ_JBFWIB010000010.1"/>
</dbReference>
<protein>
    <recommendedName>
        <fullName evidence="2">Ribosomal silencing factor RsfS</fullName>
    </recommendedName>
</protein>
<gene>
    <name evidence="2 3" type="primary">rsfS</name>
    <name evidence="3" type="ORF">AB6713_18420</name>
</gene>
<comment type="similarity">
    <text evidence="1 2">Belongs to the Iojap/RsfS family.</text>
</comment>
<keyword evidence="2" id="KW-0963">Cytoplasm</keyword>
<evidence type="ECO:0000256" key="1">
    <source>
        <dbReference type="ARBA" id="ARBA00010574"/>
    </source>
</evidence>
<keyword evidence="4" id="KW-1185">Reference proteome</keyword>
<keyword evidence="2" id="KW-0810">Translation regulation</keyword>
<accession>A0ABV4HUY9</accession>
<dbReference type="InterPro" id="IPR004394">
    <property type="entry name" value="Iojap/RsfS/C7orf30"/>
</dbReference>
<organism evidence="3 4">
    <name type="scientific">Luteimonas salinilitoris</name>
    <dbReference type="NCBI Taxonomy" id="3237697"/>
    <lineage>
        <taxon>Bacteria</taxon>
        <taxon>Pseudomonadati</taxon>
        <taxon>Pseudomonadota</taxon>
        <taxon>Gammaproteobacteria</taxon>
        <taxon>Lysobacterales</taxon>
        <taxon>Lysobacteraceae</taxon>
        <taxon>Luteimonas</taxon>
    </lineage>
</organism>
<dbReference type="Pfam" id="PF02410">
    <property type="entry name" value="RsfS"/>
    <property type="match status" value="1"/>
</dbReference>
<dbReference type="Proteomes" id="UP001566331">
    <property type="component" value="Unassembled WGS sequence"/>
</dbReference>
<evidence type="ECO:0000313" key="3">
    <source>
        <dbReference type="EMBL" id="MEZ0476572.1"/>
    </source>
</evidence>
<reference evidence="3 4" key="1">
    <citation type="submission" date="2024-07" db="EMBL/GenBank/DDBJ databases">
        <title>Luteimonas salilacus sp. nov., isolated from the shore soil of Salt Lake in Tibet of China.</title>
        <authorList>
            <person name="Zhang X."/>
            <person name="Li A."/>
        </authorList>
    </citation>
    <scope>NUCLEOTIDE SEQUENCE [LARGE SCALE GENOMIC DNA]</scope>
    <source>
        <strain evidence="3 4">B3-2-R+30</strain>
    </source>
</reference>
<dbReference type="InterPro" id="IPR043519">
    <property type="entry name" value="NT_sf"/>
</dbReference>
<comment type="subunit">
    <text evidence="2">Interacts with ribosomal protein uL14 (rplN).</text>
</comment>
<evidence type="ECO:0000256" key="2">
    <source>
        <dbReference type="HAMAP-Rule" id="MF_01477"/>
    </source>
</evidence>
<dbReference type="NCBIfam" id="TIGR00090">
    <property type="entry name" value="rsfS_iojap_ybeB"/>
    <property type="match status" value="1"/>
</dbReference>
<evidence type="ECO:0000313" key="4">
    <source>
        <dbReference type="Proteomes" id="UP001566331"/>
    </source>
</evidence>
<sequence>MTSPAQVIKTRLPNPPPPVEVLLGQVRAAIEELKARDTVEIDVRGKTSVCDYMVVASGTSSRHVKSIADEVVKYAKRLDVQPLGVEGEREAEWVLVDLGDVVVHVMLPRVREFYALERLWTVGDQPPE</sequence>
<dbReference type="Gene3D" id="3.30.460.10">
    <property type="entry name" value="Beta Polymerase, domain 2"/>
    <property type="match status" value="1"/>
</dbReference>
<dbReference type="PANTHER" id="PTHR21043">
    <property type="entry name" value="IOJAP SUPERFAMILY ORTHOLOG"/>
    <property type="match status" value="1"/>
</dbReference>
<name>A0ABV4HUY9_9GAMM</name>